<dbReference type="HOGENOM" id="CLU_020336_18_1_1"/>
<reference evidence="3" key="1">
    <citation type="submission" date="2011-04" db="EMBL/GenBank/DDBJ databases">
        <title>Evolution of plant cell wall degrading machinery underlies the functional diversity of forest fungi.</title>
        <authorList>
            <consortium name="US DOE Joint Genome Institute (JGI-PGF)"/>
            <person name="Eastwood D.C."/>
            <person name="Floudas D."/>
            <person name="Binder M."/>
            <person name="Majcherczyk A."/>
            <person name="Schneider P."/>
            <person name="Aerts A."/>
            <person name="Asiegbu F.O."/>
            <person name="Baker S.E."/>
            <person name="Barry K."/>
            <person name="Bendiksby M."/>
            <person name="Blumentritt M."/>
            <person name="Coutinho P.M."/>
            <person name="Cullen D."/>
            <person name="Cullen D."/>
            <person name="Gathman A."/>
            <person name="Goodell B."/>
            <person name="Henrissat B."/>
            <person name="Ihrmark K."/>
            <person name="Kauserud H."/>
            <person name="Kohler A."/>
            <person name="LaButti K."/>
            <person name="Lapidus A."/>
            <person name="Lavin J.L."/>
            <person name="Lee Y.-H."/>
            <person name="Lindquist E."/>
            <person name="Lilly W."/>
            <person name="Lucas S."/>
            <person name="Morin E."/>
            <person name="Murat C."/>
            <person name="Oguiza J.A."/>
            <person name="Park J."/>
            <person name="Pisabarro A.G."/>
            <person name="Riley R."/>
            <person name="Rosling A."/>
            <person name="Salamov A."/>
            <person name="Schmidt O."/>
            <person name="Schmutz J."/>
            <person name="Skrede I."/>
            <person name="Stenlid J."/>
            <person name="Wiebenga A."/>
            <person name="Xie X."/>
            <person name="Kues U."/>
            <person name="Hibbett D.S."/>
            <person name="Hoffmeister D."/>
            <person name="Hogberg N."/>
            <person name="Martin F."/>
            <person name="Grigoriev I.V."/>
            <person name="Watkinson S.C."/>
        </authorList>
    </citation>
    <scope>NUCLEOTIDE SEQUENCE</scope>
    <source>
        <strain evidence="3">S7.9</strain>
    </source>
</reference>
<feature type="domain" description="AB hydrolase-1" evidence="2">
    <location>
        <begin position="36"/>
        <end position="273"/>
    </location>
</feature>
<dbReference type="InterPro" id="IPR050266">
    <property type="entry name" value="AB_hydrolase_sf"/>
</dbReference>
<accession>F8NZI8</accession>
<dbReference type="Gene3D" id="3.40.50.1820">
    <property type="entry name" value="alpha/beta hydrolase"/>
    <property type="match status" value="1"/>
</dbReference>
<dbReference type="PANTHER" id="PTHR43798:SF31">
    <property type="entry name" value="AB HYDROLASE SUPERFAMILY PROTEIN YCLE"/>
    <property type="match status" value="1"/>
</dbReference>
<dbReference type="EMBL" id="GL945435">
    <property type="protein sequence ID" value="EGO24008.1"/>
    <property type="molecule type" value="Genomic_DNA"/>
</dbReference>
<gene>
    <name evidence="3" type="ORF">SERLADRAFT_439315</name>
</gene>
<dbReference type="GeneID" id="18815180"/>
<protein>
    <recommendedName>
        <fullName evidence="2">AB hydrolase-1 domain-containing protein</fullName>
    </recommendedName>
</protein>
<sequence>MESGYLVFEATAKFVVSADSTRIYTDAVGHPFNPPIVFIHGYSLSSIVYDNIFTNPVRLDMRGHGRSDKPEDEADWTPKKFAEDFDSVVAAYQLCKPFIVAWSCGGTMIADIFGFHSHAYVTGIVYITPIPFIGFFQHIATQYARDLLPKLLQTMDINAFQRGAHDFVKGLVAAQNLANPAAFPPRLQYACLGDIMSQPRSCSTFALTRTQHEAGLLRAGEEGVPTLLINGKLDILLMGQPLLGLFSNWKNLDVVDMHTGHMPWWEAPEVFNDTVLGWISRVLDEEMER</sequence>
<evidence type="ECO:0000313" key="3">
    <source>
        <dbReference type="EMBL" id="EGO24008.1"/>
    </source>
</evidence>
<name>F8NZI8_SERL9</name>
<dbReference type="SUPFAM" id="SSF53474">
    <property type="entry name" value="alpha/beta-Hydrolases"/>
    <property type="match status" value="1"/>
</dbReference>
<keyword evidence="1" id="KW-0378">Hydrolase</keyword>
<proteinExistence type="predicted"/>
<dbReference type="PANTHER" id="PTHR43798">
    <property type="entry name" value="MONOACYLGLYCEROL LIPASE"/>
    <property type="match status" value="1"/>
</dbReference>
<organism>
    <name type="scientific">Serpula lacrymans var. lacrymans (strain S7.9)</name>
    <name type="common">Dry rot fungus</name>
    <dbReference type="NCBI Taxonomy" id="578457"/>
    <lineage>
        <taxon>Eukaryota</taxon>
        <taxon>Fungi</taxon>
        <taxon>Dikarya</taxon>
        <taxon>Basidiomycota</taxon>
        <taxon>Agaricomycotina</taxon>
        <taxon>Agaricomycetes</taxon>
        <taxon>Agaricomycetidae</taxon>
        <taxon>Boletales</taxon>
        <taxon>Coniophorineae</taxon>
        <taxon>Serpulaceae</taxon>
        <taxon>Serpula</taxon>
    </lineage>
</organism>
<evidence type="ECO:0000256" key="1">
    <source>
        <dbReference type="ARBA" id="ARBA00022801"/>
    </source>
</evidence>
<dbReference type="RefSeq" id="XP_007319770.1">
    <property type="nucleotide sequence ID" value="XM_007319708.1"/>
</dbReference>
<dbReference type="InterPro" id="IPR000073">
    <property type="entry name" value="AB_hydrolase_1"/>
</dbReference>
<dbReference type="GO" id="GO:0016020">
    <property type="term" value="C:membrane"/>
    <property type="evidence" value="ECO:0007669"/>
    <property type="project" value="TreeGrafter"/>
</dbReference>
<dbReference type="GO" id="GO:0016787">
    <property type="term" value="F:hydrolase activity"/>
    <property type="evidence" value="ECO:0007669"/>
    <property type="project" value="UniProtKB-KW"/>
</dbReference>
<dbReference type="OrthoDB" id="408373at2759"/>
<dbReference type="KEGG" id="sla:SERLADRAFT_439315"/>
<evidence type="ECO:0000259" key="2">
    <source>
        <dbReference type="Pfam" id="PF12697"/>
    </source>
</evidence>
<dbReference type="Proteomes" id="UP000008064">
    <property type="component" value="Unassembled WGS sequence"/>
</dbReference>
<dbReference type="AlphaFoldDB" id="F8NZI8"/>
<dbReference type="InterPro" id="IPR029058">
    <property type="entry name" value="AB_hydrolase_fold"/>
</dbReference>
<dbReference type="Pfam" id="PF12697">
    <property type="entry name" value="Abhydrolase_6"/>
    <property type="match status" value="1"/>
</dbReference>